<dbReference type="EMBL" id="QKKF02022243">
    <property type="protein sequence ID" value="RZF38489.1"/>
    <property type="molecule type" value="Genomic_DNA"/>
</dbReference>
<dbReference type="GO" id="GO:0005829">
    <property type="term" value="C:cytosol"/>
    <property type="evidence" value="ECO:0007669"/>
    <property type="project" value="TreeGrafter"/>
</dbReference>
<dbReference type="CDD" id="cd12291">
    <property type="entry name" value="RRM1_La"/>
    <property type="match status" value="1"/>
</dbReference>
<feature type="domain" description="XRRM" evidence="8">
    <location>
        <begin position="253"/>
        <end position="372"/>
    </location>
</feature>
<proteinExistence type="predicted"/>
<dbReference type="GO" id="GO:0045727">
    <property type="term" value="P:positive regulation of translation"/>
    <property type="evidence" value="ECO:0007669"/>
    <property type="project" value="TreeGrafter"/>
</dbReference>
<dbReference type="SUPFAM" id="SSF46785">
    <property type="entry name" value="Winged helix' DNA-binding domain"/>
    <property type="match status" value="1"/>
</dbReference>
<evidence type="ECO:0000256" key="2">
    <source>
        <dbReference type="ARBA" id="ARBA00022884"/>
    </source>
</evidence>
<dbReference type="InterPro" id="IPR014886">
    <property type="entry name" value="La_xRRM"/>
</dbReference>
<dbReference type="PROSITE" id="PS50102">
    <property type="entry name" value="RRM"/>
    <property type="match status" value="1"/>
</dbReference>
<dbReference type="GO" id="GO:0010494">
    <property type="term" value="C:cytoplasmic stress granule"/>
    <property type="evidence" value="ECO:0007669"/>
    <property type="project" value="TreeGrafter"/>
</dbReference>
<dbReference type="Proteomes" id="UP000291343">
    <property type="component" value="Unassembled WGS sequence"/>
</dbReference>
<dbReference type="SMART" id="SM00715">
    <property type="entry name" value="LA"/>
    <property type="match status" value="1"/>
</dbReference>
<dbReference type="STRING" id="195883.A0A482WY41"/>
<dbReference type="FunCoup" id="A0A482WY41">
    <property type="interactions" value="2451"/>
</dbReference>
<dbReference type="SMART" id="SM00360">
    <property type="entry name" value="RRM"/>
    <property type="match status" value="2"/>
</dbReference>
<feature type="compositionally biased region" description="Basic and acidic residues" evidence="5">
    <location>
        <begin position="381"/>
        <end position="398"/>
    </location>
</feature>
<evidence type="ECO:0008006" key="11">
    <source>
        <dbReference type="Google" id="ProtNLM"/>
    </source>
</evidence>
<dbReference type="CDD" id="cd08028">
    <property type="entry name" value="LARP_3"/>
    <property type="match status" value="1"/>
</dbReference>
<dbReference type="InterPro" id="IPR000504">
    <property type="entry name" value="RRM_dom"/>
</dbReference>
<dbReference type="GO" id="GO:0008033">
    <property type="term" value="P:tRNA processing"/>
    <property type="evidence" value="ECO:0007669"/>
    <property type="project" value="TreeGrafter"/>
</dbReference>
<evidence type="ECO:0000259" key="8">
    <source>
        <dbReference type="PROSITE" id="PS51939"/>
    </source>
</evidence>
<comment type="caution">
    <text evidence="9">The sequence shown here is derived from an EMBL/GenBank/DDBJ whole genome shotgun (WGS) entry which is preliminary data.</text>
</comment>
<dbReference type="PROSITE" id="PS51939">
    <property type="entry name" value="XRRM"/>
    <property type="match status" value="1"/>
</dbReference>
<feature type="compositionally biased region" description="Basic residues" evidence="5">
    <location>
        <begin position="350"/>
        <end position="363"/>
    </location>
</feature>
<evidence type="ECO:0000256" key="4">
    <source>
        <dbReference type="PROSITE-ProRule" id="PRU00332"/>
    </source>
</evidence>
<feature type="domain" description="RRM" evidence="6">
    <location>
        <begin position="134"/>
        <end position="215"/>
    </location>
</feature>
<feature type="region of interest" description="Disordered" evidence="5">
    <location>
        <begin position="348"/>
        <end position="398"/>
    </location>
</feature>
<dbReference type="Pfam" id="PF05383">
    <property type="entry name" value="La"/>
    <property type="match status" value="1"/>
</dbReference>
<dbReference type="InterPro" id="IPR012677">
    <property type="entry name" value="Nucleotide-bd_a/b_plait_sf"/>
</dbReference>
<dbReference type="Pfam" id="PF08777">
    <property type="entry name" value="RRM_3"/>
    <property type="match status" value="1"/>
</dbReference>
<evidence type="ECO:0000256" key="1">
    <source>
        <dbReference type="ARBA" id="ARBA00004123"/>
    </source>
</evidence>
<protein>
    <recommendedName>
        <fullName evidence="11">HTH La-type RNA-binding domain-containing protein</fullName>
    </recommendedName>
</protein>
<dbReference type="SMR" id="A0A482WY41"/>
<dbReference type="GO" id="GO:1990904">
    <property type="term" value="C:ribonucleoprotein complex"/>
    <property type="evidence" value="ECO:0007669"/>
    <property type="project" value="UniProtKB-UniRule"/>
</dbReference>
<evidence type="ECO:0000259" key="7">
    <source>
        <dbReference type="PROSITE" id="PS50961"/>
    </source>
</evidence>
<dbReference type="InterPro" id="IPR036388">
    <property type="entry name" value="WH-like_DNA-bd_sf"/>
</dbReference>
<sequence length="398" mass="46166">MADVDVKTESVADGKEVKKETNGEVCKEASLTGEELEKRIVRQIEHYFGDYNLPRDKFLQQEMKLDDGWIPVEILIKFNRLARLSTNIPFIANCVSKSSSDLIEVNEEKTKIRRNSSKVLPEMNEARRHELILRTLYIKGFPTDCQLDEIEEFLAQYGKVDNIVMRRYQDKATKQWIFKGSVFAVFPKVEEGQKVLDLGTLKFKDQELIMKWQSQYIQDQRNERITKKMEEKCKKRMKRDDGENEDNKTDREELAKGSVLHISDCPGELTREDIKSKLEEFGFAIAFIDYAKGNPEGHIRLQESGTAKQVIEKLEDSKMEFHGASVAFRALEGDEEVEFLNKVKSEMARKRNFSKNQHKRRGGGRREGGGSYFHRKRKGSPNKDDHSSEQKKVKKESE</sequence>
<keyword evidence="10" id="KW-1185">Reference proteome</keyword>
<feature type="region of interest" description="Disordered" evidence="5">
    <location>
        <begin position="232"/>
        <end position="252"/>
    </location>
</feature>
<dbReference type="Pfam" id="PF00076">
    <property type="entry name" value="RRM_1"/>
    <property type="match status" value="1"/>
</dbReference>
<gene>
    <name evidence="9" type="ORF">LSTR_LSTR006084</name>
</gene>
<dbReference type="Gene3D" id="1.10.10.10">
    <property type="entry name" value="Winged helix-like DNA-binding domain superfamily/Winged helix DNA-binding domain"/>
    <property type="match status" value="1"/>
</dbReference>
<dbReference type="Gene3D" id="3.30.70.330">
    <property type="match status" value="2"/>
</dbReference>
<dbReference type="GO" id="GO:0005634">
    <property type="term" value="C:nucleus"/>
    <property type="evidence" value="ECO:0007669"/>
    <property type="project" value="UniProtKB-SubCell"/>
</dbReference>
<evidence type="ECO:0000313" key="10">
    <source>
        <dbReference type="Proteomes" id="UP000291343"/>
    </source>
</evidence>
<evidence type="ECO:0000313" key="9">
    <source>
        <dbReference type="EMBL" id="RZF38489.1"/>
    </source>
</evidence>
<dbReference type="PANTHER" id="PTHR22792:SF166">
    <property type="entry name" value="LUPUS LA PROTEIN HOMOLOG"/>
    <property type="match status" value="1"/>
</dbReference>
<dbReference type="SUPFAM" id="SSF54928">
    <property type="entry name" value="RNA-binding domain, RBD"/>
    <property type="match status" value="2"/>
</dbReference>
<keyword evidence="3" id="KW-0539">Nucleus</keyword>
<dbReference type="PRINTS" id="PR00302">
    <property type="entry name" value="LUPUSLA"/>
</dbReference>
<keyword evidence="2 4" id="KW-0694">RNA-binding</keyword>
<name>A0A482WY41_LAOST</name>
<dbReference type="PROSITE" id="PS50961">
    <property type="entry name" value="HTH_LA"/>
    <property type="match status" value="1"/>
</dbReference>
<evidence type="ECO:0000259" key="6">
    <source>
        <dbReference type="PROSITE" id="PS50102"/>
    </source>
</evidence>
<feature type="domain" description="HTH La-type RNA-binding" evidence="7">
    <location>
        <begin position="30"/>
        <end position="122"/>
    </location>
</feature>
<dbReference type="InterPro" id="IPR045180">
    <property type="entry name" value="La_dom_prot"/>
</dbReference>
<dbReference type="InParanoid" id="A0A482WY41"/>
<evidence type="ECO:0000256" key="5">
    <source>
        <dbReference type="SAM" id="MobiDB-lite"/>
    </source>
</evidence>
<dbReference type="GO" id="GO:0003729">
    <property type="term" value="F:mRNA binding"/>
    <property type="evidence" value="ECO:0007669"/>
    <property type="project" value="TreeGrafter"/>
</dbReference>
<dbReference type="AlphaFoldDB" id="A0A482WY41"/>
<evidence type="ECO:0000256" key="3">
    <source>
        <dbReference type="ARBA" id="ARBA00023242"/>
    </source>
</evidence>
<dbReference type="InterPro" id="IPR035979">
    <property type="entry name" value="RBD_domain_sf"/>
</dbReference>
<dbReference type="InterPro" id="IPR036390">
    <property type="entry name" value="WH_DNA-bd_sf"/>
</dbReference>
<dbReference type="PANTHER" id="PTHR22792">
    <property type="entry name" value="LUPUS LA PROTEIN-RELATED"/>
    <property type="match status" value="1"/>
</dbReference>
<accession>A0A482WY41</accession>
<organism evidence="9 10">
    <name type="scientific">Laodelphax striatellus</name>
    <name type="common">Small brown planthopper</name>
    <name type="synonym">Delphax striatella</name>
    <dbReference type="NCBI Taxonomy" id="195883"/>
    <lineage>
        <taxon>Eukaryota</taxon>
        <taxon>Metazoa</taxon>
        <taxon>Ecdysozoa</taxon>
        <taxon>Arthropoda</taxon>
        <taxon>Hexapoda</taxon>
        <taxon>Insecta</taxon>
        <taxon>Pterygota</taxon>
        <taxon>Neoptera</taxon>
        <taxon>Paraneoptera</taxon>
        <taxon>Hemiptera</taxon>
        <taxon>Auchenorrhyncha</taxon>
        <taxon>Fulgoroidea</taxon>
        <taxon>Delphacidae</taxon>
        <taxon>Criomorphinae</taxon>
        <taxon>Laodelphax</taxon>
    </lineage>
</organism>
<reference evidence="9 10" key="1">
    <citation type="journal article" date="2017" name="Gigascience">
        <title>Genome sequence of the small brown planthopper, Laodelphax striatellus.</title>
        <authorList>
            <person name="Zhu J."/>
            <person name="Jiang F."/>
            <person name="Wang X."/>
            <person name="Yang P."/>
            <person name="Bao Y."/>
            <person name="Zhao W."/>
            <person name="Wang W."/>
            <person name="Lu H."/>
            <person name="Wang Q."/>
            <person name="Cui N."/>
            <person name="Li J."/>
            <person name="Chen X."/>
            <person name="Luo L."/>
            <person name="Yu J."/>
            <person name="Kang L."/>
            <person name="Cui F."/>
        </authorList>
    </citation>
    <scope>NUCLEOTIDE SEQUENCE [LARGE SCALE GENOMIC DNA]</scope>
    <source>
        <strain evidence="9">Lst14</strain>
    </source>
</reference>
<dbReference type="InterPro" id="IPR002344">
    <property type="entry name" value="Lupus_La"/>
</dbReference>
<dbReference type="OrthoDB" id="439993at2759"/>
<comment type="subcellular location">
    <subcellularLocation>
        <location evidence="1">Nucleus</location>
    </subcellularLocation>
</comment>
<dbReference type="InterPro" id="IPR006630">
    <property type="entry name" value="La_HTH"/>
</dbReference>